<protein>
    <submittedName>
        <fullName evidence="2">Uncharacterized protein</fullName>
    </submittedName>
</protein>
<reference evidence="2 3" key="2">
    <citation type="submission" date="2019-08" db="EMBL/GenBank/DDBJ databases">
        <authorList>
            <person name="Brilhante M."/>
            <person name="Perreten V."/>
        </authorList>
    </citation>
    <scope>NUCLEOTIDE SEQUENCE [LARGE SCALE GENOMIC DNA]</scope>
    <source>
        <strain evidence="2 3">MCP106</strain>
    </source>
</reference>
<dbReference type="EMBL" id="VSRO01000006">
    <property type="protein sequence ID" value="TYK57490.1"/>
    <property type="molecule type" value="Genomic_DNA"/>
</dbReference>
<evidence type="ECO:0000313" key="3">
    <source>
        <dbReference type="Proteomes" id="UP000324029"/>
    </source>
</evidence>
<feature type="region of interest" description="Disordered" evidence="1">
    <location>
        <begin position="1"/>
        <end position="26"/>
    </location>
</feature>
<evidence type="ECO:0000256" key="1">
    <source>
        <dbReference type="SAM" id="MobiDB-lite"/>
    </source>
</evidence>
<feature type="region of interest" description="Disordered" evidence="1">
    <location>
        <begin position="62"/>
        <end position="126"/>
    </location>
</feature>
<dbReference type="AlphaFoldDB" id="A0A5D3GBJ1"/>
<gene>
    <name evidence="2" type="ORF">FXO26_13360</name>
</gene>
<proteinExistence type="predicted"/>
<evidence type="ECO:0000313" key="2">
    <source>
        <dbReference type="EMBL" id="TYK57490.1"/>
    </source>
</evidence>
<sequence length="126" mass="14042">MDGAWRRPPKSLADYGHTEPKRGAEWWGKSPSVTLGLFSKVTRCKSGTNRGRYRRNGYVLGLIQHPGRPGGRHREQAPSHKRCRSRWSSGASPPPTVFRATQSKWQTRHTTTPPHAAAAPTTDPGY</sequence>
<reference evidence="2 3" key="1">
    <citation type="submission" date="2019-08" db="EMBL/GenBank/DDBJ databases">
        <title>Subclass B2 metallo-beta lactamase from Pseudomonas synxantha.</title>
        <authorList>
            <person name="Poirel L."/>
            <person name="Palmieri M."/>
            <person name="Masseron A."/>
            <person name="Perreten V."/>
            <person name="Nordman P."/>
        </authorList>
    </citation>
    <scope>NUCLEOTIDE SEQUENCE [LARGE SCALE GENOMIC DNA]</scope>
    <source>
        <strain evidence="2 3">MCP106</strain>
    </source>
</reference>
<name>A0A5D3GBJ1_9PSED</name>
<accession>A0A5D3GBJ1</accession>
<organism evidence="2 3">
    <name type="scientific">Pseudomonas synxantha</name>
    <dbReference type="NCBI Taxonomy" id="47883"/>
    <lineage>
        <taxon>Bacteria</taxon>
        <taxon>Pseudomonadati</taxon>
        <taxon>Pseudomonadota</taxon>
        <taxon>Gammaproteobacteria</taxon>
        <taxon>Pseudomonadales</taxon>
        <taxon>Pseudomonadaceae</taxon>
        <taxon>Pseudomonas</taxon>
    </lineage>
</organism>
<comment type="caution">
    <text evidence="2">The sequence shown here is derived from an EMBL/GenBank/DDBJ whole genome shotgun (WGS) entry which is preliminary data.</text>
</comment>
<feature type="compositionally biased region" description="Low complexity" evidence="1">
    <location>
        <begin position="109"/>
        <end position="126"/>
    </location>
</feature>
<dbReference type="Proteomes" id="UP000324029">
    <property type="component" value="Unassembled WGS sequence"/>
</dbReference>